<evidence type="ECO:0000313" key="1">
    <source>
        <dbReference type="EMBL" id="OIQ59726.1"/>
    </source>
</evidence>
<name>A0A1J5NMA1_NEOTH</name>
<organism evidence="1 2">
    <name type="scientific">Neomoorella thermoacetica</name>
    <name type="common">Clostridium thermoaceticum</name>
    <dbReference type="NCBI Taxonomy" id="1525"/>
    <lineage>
        <taxon>Bacteria</taxon>
        <taxon>Bacillati</taxon>
        <taxon>Bacillota</taxon>
        <taxon>Clostridia</taxon>
        <taxon>Neomoorellales</taxon>
        <taxon>Neomoorellaceae</taxon>
        <taxon>Neomoorella</taxon>
    </lineage>
</organism>
<protein>
    <submittedName>
        <fullName evidence="1">Uncharacterized protein</fullName>
    </submittedName>
</protein>
<dbReference type="Proteomes" id="UP000182811">
    <property type="component" value="Unassembled WGS sequence"/>
</dbReference>
<comment type="caution">
    <text evidence="1">The sequence shown here is derived from an EMBL/GenBank/DDBJ whole genome shotgun (WGS) entry which is preliminary data.</text>
</comment>
<dbReference type="AlphaFoldDB" id="A0A1J5NMA1"/>
<proteinExistence type="predicted"/>
<dbReference type="EMBL" id="MDDC01000007">
    <property type="protein sequence ID" value="OIQ59726.1"/>
    <property type="molecule type" value="Genomic_DNA"/>
</dbReference>
<sequence>MLDTGGHVLVSVKDMVLKGEQKKKAVTITADAVVIHPAPYDENWDFLAEE</sequence>
<gene>
    <name evidence="1" type="ORF">MOTE_09820</name>
</gene>
<evidence type="ECO:0000313" key="2">
    <source>
        <dbReference type="Proteomes" id="UP000182811"/>
    </source>
</evidence>
<accession>A0A1J5NMA1</accession>
<reference evidence="1 2" key="1">
    <citation type="submission" date="2016-08" db="EMBL/GenBank/DDBJ databases">
        <title>Genome-based comparison of Moorella thermoacetic strains.</title>
        <authorList>
            <person name="Poehlein A."/>
            <person name="Bengelsdorf F.R."/>
            <person name="Esser C."/>
            <person name="Duerre P."/>
            <person name="Daniel R."/>
        </authorList>
    </citation>
    <scope>NUCLEOTIDE SEQUENCE [LARGE SCALE GENOMIC DNA]</scope>
    <source>
        <strain evidence="1 2">DSM 21394</strain>
    </source>
</reference>